<dbReference type="InterPro" id="IPR010065">
    <property type="entry name" value="AA_ABC_transptr_permease_3TM"/>
</dbReference>
<dbReference type="STRING" id="768710.DesyoDRAFT_2363"/>
<evidence type="ECO:0000256" key="4">
    <source>
        <dbReference type="ARBA" id="ARBA00022692"/>
    </source>
</evidence>
<feature type="transmembrane region" description="Helical" evidence="8">
    <location>
        <begin position="193"/>
        <end position="212"/>
    </location>
</feature>
<dbReference type="PANTHER" id="PTHR30614">
    <property type="entry name" value="MEMBRANE COMPONENT OF AMINO ACID ABC TRANSPORTER"/>
    <property type="match status" value="1"/>
</dbReference>
<dbReference type="eggNOG" id="COG0765">
    <property type="taxonomic scope" value="Bacteria"/>
</dbReference>
<dbReference type="NCBIfam" id="TIGR03003">
    <property type="entry name" value="ectoine_ehuD"/>
    <property type="match status" value="1"/>
</dbReference>
<dbReference type="Pfam" id="PF00528">
    <property type="entry name" value="BPD_transp_1"/>
    <property type="match status" value="1"/>
</dbReference>
<dbReference type="InterPro" id="IPR035906">
    <property type="entry name" value="MetI-like_sf"/>
</dbReference>
<keyword evidence="4 8" id="KW-0812">Transmembrane</keyword>
<dbReference type="InterPro" id="IPR014341">
    <property type="entry name" value="Ectoine_EhuD"/>
</dbReference>
<comment type="subcellular location">
    <subcellularLocation>
        <location evidence="1 8">Cell membrane</location>
        <topology evidence="1 8">Multi-pass membrane protein</topology>
    </subcellularLocation>
</comment>
<name>H5XUZ1_9FIRM</name>
<evidence type="ECO:0000313" key="10">
    <source>
        <dbReference type="EMBL" id="EHQ89443.1"/>
    </source>
</evidence>
<evidence type="ECO:0000256" key="2">
    <source>
        <dbReference type="ARBA" id="ARBA00022448"/>
    </source>
</evidence>
<dbReference type="SUPFAM" id="SSF161098">
    <property type="entry name" value="MetI-like"/>
    <property type="match status" value="1"/>
</dbReference>
<keyword evidence="6 8" id="KW-1133">Transmembrane helix</keyword>
<keyword evidence="7 8" id="KW-0472">Membrane</keyword>
<evidence type="ECO:0000256" key="3">
    <source>
        <dbReference type="ARBA" id="ARBA00022475"/>
    </source>
</evidence>
<evidence type="ECO:0000313" key="11">
    <source>
        <dbReference type="Proteomes" id="UP000005104"/>
    </source>
</evidence>
<sequence>MWEMWDWSFSVSILPKLLKALQITLGATFVAFLLSCVLGLIIAILKRSRIKPLVWLVGGLVEFVRSTPLLAQVFFVFYVLPKFGFALSPFLAGVLTLGIHYSTYLSEVYRAGIESIPRGQWEAAGVLNFSRTYIWLRIIIPQAIPPMIPVLGNYLIALLKDTPLLSAITLIELLGTAKIIGADSFRYLEPITMAGLIFLGLSYLLSLLVQQLNAQLNQNL</sequence>
<feature type="transmembrane region" description="Helical" evidence="8">
    <location>
        <begin position="134"/>
        <end position="156"/>
    </location>
</feature>
<evidence type="ECO:0000256" key="8">
    <source>
        <dbReference type="RuleBase" id="RU363032"/>
    </source>
</evidence>
<dbReference type="AlphaFoldDB" id="H5XUZ1"/>
<dbReference type="CDD" id="cd06261">
    <property type="entry name" value="TM_PBP2"/>
    <property type="match status" value="1"/>
</dbReference>
<dbReference type="GO" id="GO:0043190">
    <property type="term" value="C:ATP-binding cassette (ABC) transporter complex"/>
    <property type="evidence" value="ECO:0007669"/>
    <property type="project" value="InterPro"/>
</dbReference>
<evidence type="ECO:0000256" key="5">
    <source>
        <dbReference type="ARBA" id="ARBA00022970"/>
    </source>
</evidence>
<dbReference type="InterPro" id="IPR000515">
    <property type="entry name" value="MetI-like"/>
</dbReference>
<protein>
    <submittedName>
        <fullName evidence="10">Ectoine/hydroxyectoine ABC transporter, permease protein EhuD</fullName>
    </submittedName>
</protein>
<keyword evidence="2 8" id="KW-0813">Transport</keyword>
<dbReference type="Proteomes" id="UP000005104">
    <property type="component" value="Chromosome"/>
</dbReference>
<dbReference type="InterPro" id="IPR043429">
    <property type="entry name" value="ArtM/GltK/GlnP/TcyL/YhdX-like"/>
</dbReference>
<reference evidence="10 11" key="1">
    <citation type="submission" date="2011-11" db="EMBL/GenBank/DDBJ databases">
        <title>The Noncontiguous Finished genome of Desulfosporosinus youngiae DSM 17734.</title>
        <authorList>
            <consortium name="US DOE Joint Genome Institute (JGI-PGF)"/>
            <person name="Lucas S."/>
            <person name="Han J."/>
            <person name="Lapidus A."/>
            <person name="Cheng J.-F."/>
            <person name="Goodwin L."/>
            <person name="Pitluck S."/>
            <person name="Peters L."/>
            <person name="Ovchinnikova G."/>
            <person name="Lu M."/>
            <person name="Land M.L."/>
            <person name="Hauser L."/>
            <person name="Pester M."/>
            <person name="Spring S."/>
            <person name="Ollivier B."/>
            <person name="Rattei T."/>
            <person name="Klenk H.-P."/>
            <person name="Wagner M."/>
            <person name="Loy A."/>
            <person name="Woyke T.J."/>
        </authorList>
    </citation>
    <scope>NUCLEOTIDE SEQUENCE [LARGE SCALE GENOMIC DNA]</scope>
    <source>
        <strain evidence="10 11">DSM 17734</strain>
    </source>
</reference>
<feature type="transmembrane region" description="Helical" evidence="8">
    <location>
        <begin position="162"/>
        <end position="181"/>
    </location>
</feature>
<dbReference type="Gene3D" id="1.10.3720.10">
    <property type="entry name" value="MetI-like"/>
    <property type="match status" value="1"/>
</dbReference>
<evidence type="ECO:0000256" key="6">
    <source>
        <dbReference type="ARBA" id="ARBA00022989"/>
    </source>
</evidence>
<organism evidence="10 11">
    <name type="scientific">Desulfosporosinus youngiae DSM 17734</name>
    <dbReference type="NCBI Taxonomy" id="768710"/>
    <lineage>
        <taxon>Bacteria</taxon>
        <taxon>Bacillati</taxon>
        <taxon>Bacillota</taxon>
        <taxon>Clostridia</taxon>
        <taxon>Eubacteriales</taxon>
        <taxon>Desulfitobacteriaceae</taxon>
        <taxon>Desulfosporosinus</taxon>
    </lineage>
</organism>
<dbReference type="GO" id="GO:0006865">
    <property type="term" value="P:amino acid transport"/>
    <property type="evidence" value="ECO:0007669"/>
    <property type="project" value="UniProtKB-KW"/>
</dbReference>
<evidence type="ECO:0000256" key="7">
    <source>
        <dbReference type="ARBA" id="ARBA00023136"/>
    </source>
</evidence>
<dbReference type="HOGENOM" id="CLU_019602_1_0_9"/>
<dbReference type="GO" id="GO:0022857">
    <property type="term" value="F:transmembrane transporter activity"/>
    <property type="evidence" value="ECO:0007669"/>
    <property type="project" value="InterPro"/>
</dbReference>
<gene>
    <name evidence="10" type="ORF">DesyoDRAFT_2363</name>
</gene>
<feature type="transmembrane region" description="Helical" evidence="8">
    <location>
        <begin position="83"/>
        <end position="101"/>
    </location>
</feature>
<comment type="similarity">
    <text evidence="8">Belongs to the binding-protein-dependent transport system permease family.</text>
</comment>
<evidence type="ECO:0000256" key="1">
    <source>
        <dbReference type="ARBA" id="ARBA00004651"/>
    </source>
</evidence>
<keyword evidence="11" id="KW-1185">Reference proteome</keyword>
<feature type="domain" description="ABC transmembrane type-1" evidence="9">
    <location>
        <begin position="21"/>
        <end position="209"/>
    </location>
</feature>
<accession>H5XUZ1</accession>
<proteinExistence type="inferred from homology"/>
<keyword evidence="3" id="KW-1003">Cell membrane</keyword>
<feature type="transmembrane region" description="Helical" evidence="8">
    <location>
        <begin position="20"/>
        <end position="45"/>
    </location>
</feature>
<dbReference type="EMBL" id="CM001441">
    <property type="protein sequence ID" value="EHQ89443.1"/>
    <property type="molecule type" value="Genomic_DNA"/>
</dbReference>
<dbReference type="NCBIfam" id="TIGR01726">
    <property type="entry name" value="HEQRo_perm_3TM"/>
    <property type="match status" value="1"/>
</dbReference>
<evidence type="ECO:0000259" key="9">
    <source>
        <dbReference type="PROSITE" id="PS50928"/>
    </source>
</evidence>
<dbReference type="PANTHER" id="PTHR30614:SF0">
    <property type="entry name" value="L-CYSTINE TRANSPORT SYSTEM PERMEASE PROTEIN TCYL"/>
    <property type="match status" value="1"/>
</dbReference>
<keyword evidence="5" id="KW-0029">Amino-acid transport</keyword>
<dbReference type="PROSITE" id="PS50928">
    <property type="entry name" value="ABC_TM1"/>
    <property type="match status" value="1"/>
</dbReference>